<accession>A0A2I2L6F5</accession>
<keyword evidence="2" id="KW-1185">Reference proteome</keyword>
<dbReference type="KEGG" id="vg:35381866"/>
<dbReference type="EMBL" id="LT906555">
    <property type="protein sequence ID" value="SNW63096.1"/>
    <property type="molecule type" value="Genomic_DNA"/>
</dbReference>
<dbReference type="Proteomes" id="UP000236316">
    <property type="component" value="Segment"/>
</dbReference>
<protein>
    <submittedName>
        <fullName evidence="1">Uncharacterized protein</fullName>
    </submittedName>
</protein>
<dbReference type="RefSeq" id="YP_009449398.1">
    <property type="nucleotide sequence ID" value="NC_036594.1"/>
</dbReference>
<evidence type="ECO:0000313" key="2">
    <source>
        <dbReference type="Proteomes" id="UP000236316"/>
    </source>
</evidence>
<proteinExistence type="predicted"/>
<gene>
    <name evidence="1" type="ORF">ORPV_1192</name>
</gene>
<evidence type="ECO:0000313" key="1">
    <source>
        <dbReference type="EMBL" id="SNW63096.1"/>
    </source>
</evidence>
<name>A0A2I2L6F5_9VIRU</name>
<organism evidence="1">
    <name type="scientific">Orpheovirus IHUMI-LCC2</name>
    <dbReference type="NCBI Taxonomy" id="2023057"/>
    <lineage>
        <taxon>Viruses</taxon>
        <taxon>Varidnaviria</taxon>
        <taxon>Bamfordvirae</taxon>
        <taxon>Nucleocytoviricota</taxon>
        <taxon>Megaviricetes</taxon>
        <taxon>Pimascovirales</taxon>
        <taxon>Ocovirineae</taxon>
        <taxon>Orpheoviridae</taxon>
        <taxon>Alphaorpheovirus</taxon>
        <taxon>Alphaorpheovirus massiliense</taxon>
    </lineage>
</organism>
<reference evidence="1" key="1">
    <citation type="submission" date="2017-08" db="EMBL/GenBank/DDBJ databases">
        <authorList>
            <consortium name="Urmite Genomes"/>
        </authorList>
    </citation>
    <scope>NUCLEOTIDE SEQUENCE [LARGE SCALE GENOMIC DNA]</scope>
    <source>
        <strain evidence="1">IHUMI-LCC2</strain>
    </source>
</reference>
<sequence>MNRLSVIVTLRSVDPVKCWHKYRLGDYFKDNINITTNKTLLTTPIISSLENPNKRERIGTGVAPRYYVNTDCKPFAQCNTKGELRTSKSGRCLLCLNDYYHHGIGIPLYKITIDKETANSGNVGGFNSDISKWLYIYYTIGEFCCYEHVFLFLSKRCLDNTLTDKFKTTECIKLLKEMFHLQYPNETLREVNDPLLLEINGGGLNDEELLSHKYVPTGNVLLSNAYLEFERMGKIPLEQYHLP</sequence>
<dbReference type="GeneID" id="35381866"/>